<dbReference type="AlphaFoldDB" id="A0A7J7IQX4"/>
<evidence type="ECO:0000313" key="2">
    <source>
        <dbReference type="Proteomes" id="UP000530660"/>
    </source>
</evidence>
<evidence type="ECO:0000313" key="1">
    <source>
        <dbReference type="EMBL" id="KAF6005516.1"/>
    </source>
</evidence>
<accession>A0A7J7IQX4</accession>
<sequence length="515" mass="57446">MSTNETSDGPYVAYTLALTQNVRSSLVFVRESAAELASKVGWLLRQPAEEEQVSGSGPSPLRRSTRAFVIAQSVSREAEALKLTCDAIFPEVERLLAVVAGEPSLSLYNATETESDSSPTTVCDAAGQAGGLRRRSPLVGRGWGGAHGSPGNGYESLLCIIWHLLQRLEVETALTNREATERRARQRASRRSPRVFADFGLNTTTPLDWRELERRWLAQRTSANQLTPLGRLAGHHLQLKQFYAMIHLACRCVQESEVARTLFVPHEAEFDHRVWAPAVKLDSFRGVHFGFQYNRDVRTVLRIVQVIRSAVHRAVSSEYFRKSTLARKIAFLSWGWFYIHLALLENYGYSTSSAQQIIEKLANTFGANPSTMSWLSEDRETSSTESSLRPALVSLDEARMFFNLSEDPIFMGFALMRDKEVALDRYFEITNAAETMKHVLEMLSRGRAPHGNATKQTCGWKGQLAPLDPERGPCRVQVPSSLDGPIKVRLLSYASRPAQVELSRASPSMGKRGNC</sequence>
<protein>
    <submittedName>
        <fullName evidence="1">Uncharacterized protein</fullName>
    </submittedName>
</protein>
<organism evidence="1 2">
    <name type="scientific">Cyanidiococcus yangmingshanensis</name>
    <dbReference type="NCBI Taxonomy" id="2690220"/>
    <lineage>
        <taxon>Eukaryota</taxon>
        <taxon>Rhodophyta</taxon>
        <taxon>Bangiophyceae</taxon>
        <taxon>Cyanidiales</taxon>
        <taxon>Cyanidiaceae</taxon>
        <taxon>Cyanidiococcus</taxon>
    </lineage>
</organism>
<reference evidence="1 2" key="1">
    <citation type="journal article" date="2020" name="J. Phycol.">
        <title>Comparative genome analysis reveals Cyanidiococcus gen. nov., a new extremophilic red algal genus sister to Cyanidioschyzon (Cyanidioschyzonaceae, Rhodophyta).</title>
        <authorList>
            <person name="Liu S.-L."/>
            <person name="Chiang Y.-R."/>
            <person name="Yoon H.S."/>
            <person name="Fu H.-Y."/>
        </authorList>
    </citation>
    <scope>NUCLEOTIDE SEQUENCE [LARGE SCALE GENOMIC DNA]</scope>
    <source>
        <strain evidence="1 2">THAL066</strain>
    </source>
</reference>
<gene>
    <name evidence="1" type="ORF">F1559_005120</name>
</gene>
<keyword evidence="2" id="KW-1185">Reference proteome</keyword>
<comment type="caution">
    <text evidence="1">The sequence shown here is derived from an EMBL/GenBank/DDBJ whole genome shotgun (WGS) entry which is preliminary data.</text>
</comment>
<dbReference type="Proteomes" id="UP000530660">
    <property type="component" value="Unassembled WGS sequence"/>
</dbReference>
<name>A0A7J7IQX4_9RHOD</name>
<dbReference type="EMBL" id="VWRR01000001">
    <property type="protein sequence ID" value="KAF6005516.1"/>
    <property type="molecule type" value="Genomic_DNA"/>
</dbReference>
<proteinExistence type="predicted"/>